<dbReference type="InterPro" id="IPR011034">
    <property type="entry name" value="Formyl_transferase-like_C_sf"/>
</dbReference>
<dbReference type="SUPFAM" id="SSF50486">
    <property type="entry name" value="FMT C-terminal domain-like"/>
    <property type="match status" value="1"/>
</dbReference>
<dbReference type="Gene3D" id="3.10.300.10">
    <property type="entry name" value="Methylpurine-DNA glycosylase (MPG)"/>
    <property type="match status" value="1"/>
</dbReference>
<evidence type="ECO:0000313" key="10">
    <source>
        <dbReference type="EMBL" id="KAA8518296.1"/>
    </source>
</evidence>
<dbReference type="InterPro" id="IPR036995">
    <property type="entry name" value="MPG_sf"/>
</dbReference>
<feature type="region of interest" description="Disordered" evidence="9">
    <location>
        <begin position="154"/>
        <end position="176"/>
    </location>
</feature>
<evidence type="ECO:0000256" key="7">
    <source>
        <dbReference type="ARBA" id="ARBA00023204"/>
    </source>
</evidence>
<name>A0A5J4ZKZ1_9ASTE</name>
<evidence type="ECO:0000256" key="4">
    <source>
        <dbReference type="ARBA" id="ARBA00012000"/>
    </source>
</evidence>
<gene>
    <name evidence="10" type="ORF">F0562_015821</name>
</gene>
<protein>
    <recommendedName>
        <fullName evidence="4">DNA-3-methyladenine glycosylase II</fullName>
        <ecNumber evidence="4">3.2.2.21</ecNumber>
    </recommendedName>
    <alternativeName>
        <fullName evidence="8">3-methyladenine DNA glycosidase</fullName>
    </alternativeName>
</protein>
<reference evidence="10 11" key="1">
    <citation type="submission" date="2019-09" db="EMBL/GenBank/DDBJ databases">
        <title>A chromosome-level genome assembly of the Chinese tupelo Nyssa sinensis.</title>
        <authorList>
            <person name="Yang X."/>
            <person name="Kang M."/>
            <person name="Yang Y."/>
            <person name="Xiong H."/>
            <person name="Wang M."/>
            <person name="Zhang Z."/>
            <person name="Wang Z."/>
            <person name="Wu H."/>
            <person name="Ma T."/>
            <person name="Liu J."/>
            <person name="Xi Z."/>
        </authorList>
    </citation>
    <scope>NUCLEOTIDE SEQUENCE [LARGE SCALE GENOMIC DNA]</scope>
    <source>
        <strain evidence="10">J267</strain>
        <tissue evidence="10">Leaf</tissue>
    </source>
</reference>
<dbReference type="InterPro" id="IPR003180">
    <property type="entry name" value="MPG"/>
</dbReference>
<dbReference type="EMBL" id="CM018050">
    <property type="protein sequence ID" value="KAA8518296.1"/>
    <property type="molecule type" value="Genomic_DNA"/>
</dbReference>
<dbReference type="PANTHER" id="PTHR10429">
    <property type="entry name" value="DNA-3-METHYLADENINE GLYCOSYLASE"/>
    <property type="match status" value="1"/>
</dbReference>
<accession>A0A5J4ZKZ1</accession>
<evidence type="ECO:0000256" key="9">
    <source>
        <dbReference type="SAM" id="MobiDB-lite"/>
    </source>
</evidence>
<comment type="similarity">
    <text evidence="3">Belongs to the DNA glycosylase MPG family.</text>
</comment>
<dbReference type="GO" id="GO:0003677">
    <property type="term" value="F:DNA binding"/>
    <property type="evidence" value="ECO:0007669"/>
    <property type="project" value="InterPro"/>
</dbReference>
<keyword evidence="6" id="KW-0378">Hydrolase</keyword>
<evidence type="ECO:0000256" key="6">
    <source>
        <dbReference type="ARBA" id="ARBA00022801"/>
    </source>
</evidence>
<feature type="compositionally biased region" description="Basic and acidic residues" evidence="9">
    <location>
        <begin position="162"/>
        <end position="176"/>
    </location>
</feature>
<evidence type="ECO:0000256" key="2">
    <source>
        <dbReference type="ARBA" id="ARBA00002421"/>
    </source>
</evidence>
<keyword evidence="7" id="KW-0234">DNA repair</keyword>
<evidence type="ECO:0000313" key="11">
    <source>
        <dbReference type="Proteomes" id="UP000325577"/>
    </source>
</evidence>
<dbReference type="AlphaFoldDB" id="A0A5J4ZKZ1"/>
<dbReference type="GO" id="GO:0003905">
    <property type="term" value="F:alkylbase DNA N-glycosylase activity"/>
    <property type="evidence" value="ECO:0007669"/>
    <property type="project" value="UniProtKB-EC"/>
</dbReference>
<dbReference type="OrthoDB" id="6353017at2759"/>
<dbReference type="EC" id="3.2.2.21" evidence="4"/>
<dbReference type="Proteomes" id="UP000325577">
    <property type="component" value="Linkage Group LG7"/>
</dbReference>
<comment type="catalytic activity">
    <reaction evidence="1">
        <text>Hydrolysis of alkylated DNA, releasing 3-methyladenine, 3-methylguanine, 7-methylguanine and 7-methyladenine.</text>
        <dbReference type="EC" id="3.2.2.21"/>
    </reaction>
</comment>
<proteinExistence type="inferred from homology"/>
<organism evidence="10 11">
    <name type="scientific">Nyssa sinensis</name>
    <dbReference type="NCBI Taxonomy" id="561372"/>
    <lineage>
        <taxon>Eukaryota</taxon>
        <taxon>Viridiplantae</taxon>
        <taxon>Streptophyta</taxon>
        <taxon>Embryophyta</taxon>
        <taxon>Tracheophyta</taxon>
        <taxon>Spermatophyta</taxon>
        <taxon>Magnoliopsida</taxon>
        <taxon>eudicotyledons</taxon>
        <taxon>Gunneridae</taxon>
        <taxon>Pentapetalae</taxon>
        <taxon>asterids</taxon>
        <taxon>Cornales</taxon>
        <taxon>Nyssaceae</taxon>
        <taxon>Nyssa</taxon>
    </lineage>
</organism>
<dbReference type="PANTHER" id="PTHR10429:SF0">
    <property type="entry name" value="DNA-3-METHYLADENINE GLYCOSYLASE"/>
    <property type="match status" value="1"/>
</dbReference>
<comment type="function">
    <text evidence="2">Hydrolysis of the deoxyribose N-glycosidic bond to excise 3-methyladenine, and 7-methylguanine from the damaged DNA polymer formed by alkylation lesions.</text>
</comment>
<sequence length="176" mass="19769">MKRTKWFKRVSKPKKAVQTTDSSSAIIVAKPKNKPKVETPLPSISISQLSNEKSTILASDFYQIDALDLAPLLLGKYLRRDDVVLQITEVEAYRPNDSACHGRFGITARTAPVDQEVVVAQSQDHQGDFHQMLENLFHSCTIQISSSYMLNLAKTGNNNPTEPRDGERELSKTRRN</sequence>
<evidence type="ECO:0000256" key="1">
    <source>
        <dbReference type="ARBA" id="ARBA00000086"/>
    </source>
</evidence>
<keyword evidence="5" id="KW-0227">DNA damage</keyword>
<dbReference type="GO" id="GO:0006284">
    <property type="term" value="P:base-excision repair"/>
    <property type="evidence" value="ECO:0007669"/>
    <property type="project" value="InterPro"/>
</dbReference>
<dbReference type="Pfam" id="PF02245">
    <property type="entry name" value="Pur_DNA_glyco"/>
    <property type="match status" value="1"/>
</dbReference>
<keyword evidence="11" id="KW-1185">Reference proteome</keyword>
<evidence type="ECO:0000256" key="5">
    <source>
        <dbReference type="ARBA" id="ARBA00022763"/>
    </source>
</evidence>
<evidence type="ECO:0000256" key="8">
    <source>
        <dbReference type="ARBA" id="ARBA00033426"/>
    </source>
</evidence>
<evidence type="ECO:0000256" key="3">
    <source>
        <dbReference type="ARBA" id="ARBA00009232"/>
    </source>
</evidence>